<dbReference type="Pfam" id="PF00892">
    <property type="entry name" value="EamA"/>
    <property type="match status" value="1"/>
</dbReference>
<feature type="transmembrane region" description="Helical" evidence="2">
    <location>
        <begin position="180"/>
        <end position="202"/>
    </location>
</feature>
<dbReference type="GO" id="GO:0016020">
    <property type="term" value="C:membrane"/>
    <property type="evidence" value="ECO:0007669"/>
    <property type="project" value="InterPro"/>
</dbReference>
<dbReference type="OrthoDB" id="10062838at2759"/>
<dbReference type="PANTHER" id="PTHR19346:SF4">
    <property type="entry name" value="SUGAR PHOSPHATE TRANSPORTER DOMAIN-CONTAINING PROTEIN"/>
    <property type="match status" value="1"/>
</dbReference>
<dbReference type="Proteomes" id="UP001302367">
    <property type="component" value="Chromosome 4"/>
</dbReference>
<feature type="transmembrane region" description="Helical" evidence="2">
    <location>
        <begin position="410"/>
        <end position="428"/>
    </location>
</feature>
<feature type="transmembrane region" description="Helical" evidence="2">
    <location>
        <begin position="112"/>
        <end position="131"/>
    </location>
</feature>
<protein>
    <recommendedName>
        <fullName evidence="3">EamA domain-containing protein</fullName>
    </recommendedName>
</protein>
<feature type="transmembrane region" description="Helical" evidence="2">
    <location>
        <begin position="279"/>
        <end position="298"/>
    </location>
</feature>
<gene>
    <name evidence="4" type="ORF">CB0940_04587</name>
    <name evidence="5" type="ORF">RHO25_006472</name>
</gene>
<reference evidence="5 7" key="2">
    <citation type="submission" date="2023-09" db="EMBL/GenBank/DDBJ databases">
        <title>Complete-Gapless Cercospora beticola genome.</title>
        <authorList>
            <person name="Wyatt N.A."/>
            <person name="Spanner R.E."/>
            <person name="Bolton M.D."/>
        </authorList>
    </citation>
    <scope>NUCLEOTIDE SEQUENCE [LARGE SCALE GENOMIC DNA]</scope>
    <source>
        <strain evidence="5">Cb09-40</strain>
    </source>
</reference>
<feature type="transmembrane region" description="Helical" evidence="2">
    <location>
        <begin position="386"/>
        <end position="404"/>
    </location>
</feature>
<evidence type="ECO:0000313" key="7">
    <source>
        <dbReference type="Proteomes" id="UP001302367"/>
    </source>
</evidence>
<evidence type="ECO:0000256" key="1">
    <source>
        <dbReference type="SAM" id="MobiDB-lite"/>
    </source>
</evidence>
<reference evidence="4 6" key="1">
    <citation type="submission" date="2015-10" db="EMBL/GenBank/DDBJ databases">
        <title>The cercosporin biosynthetic gene cluster was horizontally transferred to several fungal lineages and shown to be expanded in Cercospora beticola based on microsynteny with recipient genomes.</title>
        <authorList>
            <person name="De Jonge R."/>
            <person name="Ebert M.K."/>
            <person name="Suttle J.C."/>
            <person name="Jurick Ii W.M."/>
            <person name="Secor G.A."/>
            <person name="Thomma B.P."/>
            <person name="Van De Peer Y."/>
            <person name="Bolton M.D."/>
        </authorList>
    </citation>
    <scope>NUCLEOTIDE SEQUENCE [LARGE SCALE GENOMIC DNA]</scope>
    <source>
        <strain evidence="4 6">09-40</strain>
    </source>
</reference>
<dbReference type="PANTHER" id="PTHR19346">
    <property type="entry name" value="SUGAR PHOSPHATE TRANSPORTER DOMAIN-CONTAINING PROTEIN"/>
    <property type="match status" value="1"/>
</dbReference>
<accession>A0A2G5HJI6</accession>
<feature type="domain" description="EamA" evidence="3">
    <location>
        <begin position="186"/>
        <end position="255"/>
    </location>
</feature>
<name>A0A2G5HJI6_CERBT</name>
<feature type="compositionally biased region" description="Acidic residues" evidence="1">
    <location>
        <begin position="34"/>
        <end position="46"/>
    </location>
</feature>
<evidence type="ECO:0000313" key="5">
    <source>
        <dbReference type="EMBL" id="WPB01840.1"/>
    </source>
</evidence>
<feature type="transmembrane region" description="Helical" evidence="2">
    <location>
        <begin position="356"/>
        <end position="379"/>
    </location>
</feature>
<dbReference type="InterPro" id="IPR026505">
    <property type="entry name" value="Solute_c_fam_35_mem_F3/F4"/>
</dbReference>
<dbReference type="InterPro" id="IPR000620">
    <property type="entry name" value="EamA_dom"/>
</dbReference>
<keyword evidence="2" id="KW-1133">Transmembrane helix</keyword>
<dbReference type="Proteomes" id="UP000230605">
    <property type="component" value="Chromosome 4"/>
</dbReference>
<dbReference type="SUPFAM" id="SSF103481">
    <property type="entry name" value="Multidrug resistance efflux transporter EmrE"/>
    <property type="match status" value="1"/>
</dbReference>
<evidence type="ECO:0000313" key="4">
    <source>
        <dbReference type="EMBL" id="PIA92698.1"/>
    </source>
</evidence>
<dbReference type="AlphaFoldDB" id="A0A2G5HJI6"/>
<keyword evidence="2" id="KW-0812">Transmembrane</keyword>
<sequence length="436" mass="48046">MSRLAPNATSRTKLQEDEDQDQPFLETERRSQESDIELSELQDYQDGDQLAGERTPVSHYRNRSLDGPPPKKKVPAWKIALTLATCVLGFTINTEATAYIEDELDWKKPVATMYLTHSALALPWIIHMFYLRWCNRQVSYMQWVREYNNKLRESIATIDAFATHGSKMVIKGPGRTGGPLDFLATSMAIVTVVLTVSGFSWFTSLSLTTPADLTAIYNCSTFFAAAFSVPILKEKLGWISMLAVALSIAGTFTIAYGDTTADHSSDADSEHAAIGASRLLGNIIACVGAVAFGLYEVLLKKWACSSRPESQESSLPLTLAASALTGFYTFGVLWVALIIFHIFGIETFVFPTVYEWLWLVIAVLSGVIGITLLVVLVIWTDPVFGSMANVLSVFFVALADWLVWDLSPSLATYIGGSFIFVAFGMLAYDTLGEKKD</sequence>
<dbReference type="InterPro" id="IPR037185">
    <property type="entry name" value="EmrE-like"/>
</dbReference>
<evidence type="ECO:0000259" key="3">
    <source>
        <dbReference type="Pfam" id="PF00892"/>
    </source>
</evidence>
<feature type="transmembrane region" description="Helical" evidence="2">
    <location>
        <begin position="319"/>
        <end position="344"/>
    </location>
</feature>
<feature type="transmembrane region" description="Helical" evidence="2">
    <location>
        <begin position="79"/>
        <end position="100"/>
    </location>
</feature>
<dbReference type="EMBL" id="LKMD01000105">
    <property type="protein sequence ID" value="PIA92698.1"/>
    <property type="molecule type" value="Genomic_DNA"/>
</dbReference>
<keyword evidence="2" id="KW-0472">Membrane</keyword>
<evidence type="ECO:0000313" key="6">
    <source>
        <dbReference type="Proteomes" id="UP000230605"/>
    </source>
</evidence>
<dbReference type="EMBL" id="CP134187">
    <property type="protein sequence ID" value="WPB01840.1"/>
    <property type="molecule type" value="Genomic_DNA"/>
</dbReference>
<feature type="region of interest" description="Disordered" evidence="1">
    <location>
        <begin position="1"/>
        <end position="71"/>
    </location>
</feature>
<feature type="transmembrane region" description="Helical" evidence="2">
    <location>
        <begin position="239"/>
        <end position="259"/>
    </location>
</feature>
<proteinExistence type="predicted"/>
<feature type="transmembrane region" description="Helical" evidence="2">
    <location>
        <begin position="214"/>
        <end position="232"/>
    </location>
</feature>
<keyword evidence="7" id="KW-1185">Reference proteome</keyword>
<organism evidence="4 6">
    <name type="scientific">Cercospora beticola</name>
    <name type="common">Sugarbeet leaf spot fungus</name>
    <dbReference type="NCBI Taxonomy" id="122368"/>
    <lineage>
        <taxon>Eukaryota</taxon>
        <taxon>Fungi</taxon>
        <taxon>Dikarya</taxon>
        <taxon>Ascomycota</taxon>
        <taxon>Pezizomycotina</taxon>
        <taxon>Dothideomycetes</taxon>
        <taxon>Dothideomycetidae</taxon>
        <taxon>Mycosphaerellales</taxon>
        <taxon>Mycosphaerellaceae</taxon>
        <taxon>Cercospora</taxon>
    </lineage>
</organism>
<evidence type="ECO:0000256" key="2">
    <source>
        <dbReference type="SAM" id="Phobius"/>
    </source>
</evidence>